<feature type="non-terminal residue" evidence="5">
    <location>
        <position position="264"/>
    </location>
</feature>
<dbReference type="SUPFAM" id="SSF51905">
    <property type="entry name" value="FAD/NAD(P)-binding domain"/>
    <property type="match status" value="2"/>
</dbReference>
<dbReference type="Proteomes" id="UP001165882">
    <property type="component" value="Unassembled WGS sequence"/>
</dbReference>
<evidence type="ECO:0000256" key="1">
    <source>
        <dbReference type="ARBA" id="ARBA00022630"/>
    </source>
</evidence>
<evidence type="ECO:0000256" key="3">
    <source>
        <dbReference type="ARBA" id="ARBA00022857"/>
    </source>
</evidence>
<organism evidence="5 6">
    <name type="scientific">Pseudomonas alloputida</name>
    <dbReference type="NCBI Taxonomy" id="1940621"/>
    <lineage>
        <taxon>Bacteria</taxon>
        <taxon>Pseudomonadati</taxon>
        <taxon>Pseudomonadota</taxon>
        <taxon>Gammaproteobacteria</taxon>
        <taxon>Pseudomonadales</taxon>
        <taxon>Pseudomonadaceae</taxon>
        <taxon>Pseudomonas</taxon>
    </lineage>
</organism>
<comment type="caution">
    <text evidence="5">The sequence shown here is derived from an EMBL/GenBank/DDBJ whole genome shotgun (WGS) entry which is preliminary data.</text>
</comment>
<evidence type="ECO:0000313" key="5">
    <source>
        <dbReference type="EMBL" id="TRZ56655.1"/>
    </source>
</evidence>
<keyword evidence="6" id="KW-1185">Reference proteome</keyword>
<name>A0ABY3CXC3_9PSED</name>
<keyword evidence="3" id="KW-0521">NADP</keyword>
<dbReference type="InterPro" id="IPR020946">
    <property type="entry name" value="Flavin_mOase-like"/>
</dbReference>
<gene>
    <name evidence="5" type="ORF">DZA28_30170</name>
</gene>
<proteinExistence type="predicted"/>
<reference evidence="5 6" key="1">
    <citation type="journal article" date="2019" name="Biocontrol Sci. Technol.">
        <title>Pseudomonas putida strain B2017 produced as technical grade active ingredient controls fungal and bacterial crop diseases.</title>
        <authorList>
            <person name="Oliver C."/>
            <person name="Hernandez I."/>
            <person name="Caminal M."/>
            <person name="Lara J.M."/>
            <person name="Fernandez C."/>
        </authorList>
    </citation>
    <scope>NUCLEOTIDE SEQUENCE [LARGE SCALE GENOMIC DNA]</scope>
    <source>
        <strain evidence="5 6">B2017</strain>
    </source>
</reference>
<dbReference type="EMBL" id="QWEF01000045">
    <property type="protein sequence ID" value="TRZ56655.1"/>
    <property type="molecule type" value="Genomic_DNA"/>
</dbReference>
<dbReference type="Gene3D" id="3.50.50.60">
    <property type="entry name" value="FAD/NAD(P)-binding domain"/>
    <property type="match status" value="1"/>
</dbReference>
<feature type="non-terminal residue" evidence="5">
    <location>
        <position position="1"/>
    </location>
</feature>
<keyword evidence="1" id="KW-0285">Flavoprotein</keyword>
<keyword evidence="2" id="KW-0274">FAD</keyword>
<protein>
    <submittedName>
        <fullName evidence="5">NAD(P)/FAD-dependent oxidoreductase</fullName>
    </submittedName>
</protein>
<dbReference type="Pfam" id="PF00743">
    <property type="entry name" value="FMO-like"/>
    <property type="match status" value="1"/>
</dbReference>
<dbReference type="PANTHER" id="PTHR43098:SF5">
    <property type="entry name" value="DUAL-FUNCTIONAL MONOOXYGENASE_METHYLTRANSFERASE PSOF"/>
    <property type="match status" value="1"/>
</dbReference>
<evidence type="ECO:0000256" key="4">
    <source>
        <dbReference type="ARBA" id="ARBA00023002"/>
    </source>
</evidence>
<dbReference type="InterPro" id="IPR036188">
    <property type="entry name" value="FAD/NAD-bd_sf"/>
</dbReference>
<evidence type="ECO:0000256" key="2">
    <source>
        <dbReference type="ARBA" id="ARBA00022827"/>
    </source>
</evidence>
<dbReference type="InterPro" id="IPR050775">
    <property type="entry name" value="FAD-binding_Monooxygenases"/>
</dbReference>
<dbReference type="PANTHER" id="PTHR43098">
    <property type="entry name" value="L-ORNITHINE N(5)-MONOOXYGENASE-RELATED"/>
    <property type="match status" value="1"/>
</dbReference>
<keyword evidence="4" id="KW-0560">Oxidoreductase</keyword>
<sequence>ITSRYTTQPQILKYLEKVADRHDLRKDIQFNTGITAMHFNETTNLWEVHTDTGESYTAKFIVTALGLLSATNIPKIKGLETFQRECYHTGNWPQDVQFEGKRVGVIGTGSTGTQVITAIAPQVEHLTVFQRSPQYSVPVGNGPVSREYVDNIKKNYDKIWEQVKNSMVAFGFEESTVPAMSVSDEERQAVFQKAWENGGGFRFMFETFCDIATDERANKAAQDFIRSKIAEIVKDPETARKLTPNDLYAKRPLCDSGYYATYNR</sequence>
<accession>A0ABY3CXC3</accession>
<evidence type="ECO:0000313" key="6">
    <source>
        <dbReference type="Proteomes" id="UP001165882"/>
    </source>
</evidence>
<dbReference type="RefSeq" id="WP_144000702.1">
    <property type="nucleotide sequence ID" value="NZ_QWEF01000045.1"/>
</dbReference>